<dbReference type="CDD" id="cd04301">
    <property type="entry name" value="NAT_SF"/>
    <property type="match status" value="1"/>
</dbReference>
<protein>
    <submittedName>
        <fullName evidence="3">GNAT family N-acetyltransferase</fullName>
    </submittedName>
</protein>
<dbReference type="AlphaFoldDB" id="A0A8A4ZGG2"/>
<dbReference type="RefSeq" id="WP_227425509.1">
    <property type="nucleotide sequence ID" value="NZ_CP071868.1"/>
</dbReference>
<dbReference type="PROSITE" id="PS51186">
    <property type="entry name" value="GNAT"/>
    <property type="match status" value="1"/>
</dbReference>
<dbReference type="KEGG" id="psic:J4E96_09510"/>
<evidence type="ECO:0000313" key="4">
    <source>
        <dbReference type="Proteomes" id="UP000663937"/>
    </source>
</evidence>
<dbReference type="InterPro" id="IPR016181">
    <property type="entry name" value="Acyl_CoA_acyltransferase"/>
</dbReference>
<evidence type="ECO:0000313" key="3">
    <source>
        <dbReference type="EMBL" id="QTE31130.1"/>
    </source>
</evidence>
<dbReference type="GO" id="GO:0005737">
    <property type="term" value="C:cytoplasm"/>
    <property type="evidence" value="ECO:0007669"/>
    <property type="project" value="TreeGrafter"/>
</dbReference>
<reference evidence="3" key="1">
    <citation type="submission" date="2021-03" db="EMBL/GenBank/DDBJ databases">
        <title>Pengzhenrongella sicca gen. nov., sp. nov., a new member of suborder Micrococcineae isolated from High-Arctic tundra soil.</title>
        <authorList>
            <person name="Peng F."/>
        </authorList>
    </citation>
    <scope>NUCLEOTIDE SEQUENCE</scope>
    <source>
        <strain evidence="3">LRZ-2</strain>
    </source>
</reference>
<dbReference type="PANTHER" id="PTHR43441">
    <property type="entry name" value="RIBOSOMAL-PROTEIN-SERINE ACETYLTRANSFERASE"/>
    <property type="match status" value="1"/>
</dbReference>
<organism evidence="3 4">
    <name type="scientific">Pengzhenrongella sicca</name>
    <dbReference type="NCBI Taxonomy" id="2819238"/>
    <lineage>
        <taxon>Bacteria</taxon>
        <taxon>Bacillati</taxon>
        <taxon>Actinomycetota</taxon>
        <taxon>Actinomycetes</taxon>
        <taxon>Micrococcales</taxon>
        <taxon>Pengzhenrongella</taxon>
    </lineage>
</organism>
<evidence type="ECO:0000259" key="2">
    <source>
        <dbReference type="PROSITE" id="PS51186"/>
    </source>
</evidence>
<evidence type="ECO:0000256" key="1">
    <source>
        <dbReference type="SAM" id="MobiDB-lite"/>
    </source>
</evidence>
<accession>A0A8A4ZGG2</accession>
<dbReference type="Pfam" id="PF13302">
    <property type="entry name" value="Acetyltransf_3"/>
    <property type="match status" value="1"/>
</dbReference>
<dbReference type="PANTHER" id="PTHR43441:SF10">
    <property type="entry name" value="ACETYLTRANSFERASE"/>
    <property type="match status" value="1"/>
</dbReference>
<dbReference type="InterPro" id="IPR000182">
    <property type="entry name" value="GNAT_dom"/>
</dbReference>
<sequence length="200" mass="21334">MPRTVGPVVQPGSLSAGPQPELTTAGGLLLRPWRPDDADDVAAVLTAFADPEIQRWGVRHIVTAAQANAWLRGWTAAWIAETDACWAVAGADGVVGRVALRRLDLAGGIAELAYWVLPAARRRGVASDAGAEASRWAVEELGLHRLELCHSVHNPGSCAVARRLGYALEGTQRDAMLHVDGWHDMHLHALLRGRAVGGTN</sequence>
<dbReference type="Proteomes" id="UP000663937">
    <property type="component" value="Chromosome"/>
</dbReference>
<dbReference type="SUPFAM" id="SSF55729">
    <property type="entry name" value="Acyl-CoA N-acyltransferases (Nat)"/>
    <property type="match status" value="1"/>
</dbReference>
<gene>
    <name evidence="3" type="ORF">J4E96_09510</name>
</gene>
<dbReference type="EMBL" id="CP071868">
    <property type="protein sequence ID" value="QTE31130.1"/>
    <property type="molecule type" value="Genomic_DNA"/>
</dbReference>
<dbReference type="InterPro" id="IPR051908">
    <property type="entry name" value="Ribosomal_N-acetyltransferase"/>
</dbReference>
<dbReference type="GO" id="GO:0008999">
    <property type="term" value="F:protein-N-terminal-alanine acetyltransferase activity"/>
    <property type="evidence" value="ECO:0007669"/>
    <property type="project" value="TreeGrafter"/>
</dbReference>
<dbReference type="Gene3D" id="3.40.630.30">
    <property type="match status" value="1"/>
</dbReference>
<feature type="region of interest" description="Disordered" evidence="1">
    <location>
        <begin position="1"/>
        <end position="20"/>
    </location>
</feature>
<dbReference type="GO" id="GO:1990189">
    <property type="term" value="F:protein N-terminal-serine acetyltransferase activity"/>
    <property type="evidence" value="ECO:0007669"/>
    <property type="project" value="TreeGrafter"/>
</dbReference>
<keyword evidence="4" id="KW-1185">Reference proteome</keyword>
<proteinExistence type="predicted"/>
<name>A0A8A4ZGG2_9MICO</name>
<feature type="domain" description="N-acetyltransferase" evidence="2">
    <location>
        <begin position="28"/>
        <end position="188"/>
    </location>
</feature>